<dbReference type="Proteomes" id="UP001056778">
    <property type="component" value="Chromosome 10"/>
</dbReference>
<comment type="caution">
    <text evidence="1">The sequence shown here is derived from an EMBL/GenBank/DDBJ whole genome shotgun (WGS) entry which is preliminary data.</text>
</comment>
<sequence length="320" mass="36959">MYKNLFIFLVTINLTYSDHTLKSLHILFRHGERSPTSSYTNDPYKNYSWPGGFDQLNNKGKSEMYELGKNIKMAYNWFIPDYYSANDVYVLSSYADRCHMSAQLLLAGLFPPVGDQIWNEDLLWQPIPVRSTARSEDNKIAIKKKCLKYDAALKEVRATDLKPINENNKELFNYLSKHSGDDIQNILALEFLYNTLEIEYLNNLTLPAWTKEVFPYKMKDLAALSLATFTKTDFMKRVHGGALLKEIINNIKDKRDGVLKPNRKLFLYSGHDVTIVSLMRVLGFEELLKPEFGASMFIEHHNVGGIDQIKVINRLNKNKI</sequence>
<organism evidence="1 2">
    <name type="scientific">Holotrichia oblita</name>
    <name type="common">Chafer beetle</name>
    <dbReference type="NCBI Taxonomy" id="644536"/>
    <lineage>
        <taxon>Eukaryota</taxon>
        <taxon>Metazoa</taxon>
        <taxon>Ecdysozoa</taxon>
        <taxon>Arthropoda</taxon>
        <taxon>Hexapoda</taxon>
        <taxon>Insecta</taxon>
        <taxon>Pterygota</taxon>
        <taxon>Neoptera</taxon>
        <taxon>Endopterygota</taxon>
        <taxon>Coleoptera</taxon>
        <taxon>Polyphaga</taxon>
        <taxon>Scarabaeiformia</taxon>
        <taxon>Scarabaeidae</taxon>
        <taxon>Melolonthinae</taxon>
        <taxon>Holotrichia</taxon>
    </lineage>
</organism>
<reference evidence="1" key="1">
    <citation type="submission" date="2022-04" db="EMBL/GenBank/DDBJ databases">
        <title>Chromosome-scale genome assembly of Holotrichia oblita Faldermann.</title>
        <authorList>
            <person name="Rongchong L."/>
        </authorList>
    </citation>
    <scope>NUCLEOTIDE SEQUENCE</scope>
    <source>
        <strain evidence="1">81SQS9</strain>
    </source>
</reference>
<evidence type="ECO:0000313" key="2">
    <source>
        <dbReference type="Proteomes" id="UP001056778"/>
    </source>
</evidence>
<gene>
    <name evidence="1" type="ORF">MML48_10g00021593</name>
</gene>
<accession>A0ACB9SJJ5</accession>
<evidence type="ECO:0000313" key="1">
    <source>
        <dbReference type="EMBL" id="KAI4454174.1"/>
    </source>
</evidence>
<dbReference type="EMBL" id="CM043024">
    <property type="protein sequence ID" value="KAI4454174.1"/>
    <property type="molecule type" value="Genomic_DNA"/>
</dbReference>
<name>A0ACB9SJJ5_HOLOL</name>
<protein>
    <submittedName>
        <fullName evidence="1">Acid phosphatase-related</fullName>
    </submittedName>
</protein>
<proteinExistence type="predicted"/>
<keyword evidence="2" id="KW-1185">Reference proteome</keyword>